<accession>A0ABX1N7D9</accession>
<evidence type="ECO:0000256" key="4">
    <source>
        <dbReference type="ARBA" id="ARBA00023186"/>
    </source>
</evidence>
<evidence type="ECO:0000256" key="2">
    <source>
        <dbReference type="ARBA" id="ARBA00022490"/>
    </source>
</evidence>
<keyword evidence="2" id="KW-0963">Cytoplasm</keyword>
<keyword evidence="3" id="KW-1005">Bacterial flagellum biogenesis</keyword>
<organism evidence="6 7">
    <name type="scientific">Aromatoleum buckelii</name>
    <dbReference type="NCBI Taxonomy" id="200254"/>
    <lineage>
        <taxon>Bacteria</taxon>
        <taxon>Pseudomonadati</taxon>
        <taxon>Pseudomonadota</taxon>
        <taxon>Betaproteobacteria</taxon>
        <taxon>Rhodocyclales</taxon>
        <taxon>Rhodocyclaceae</taxon>
        <taxon>Aromatoleum</taxon>
    </lineage>
</organism>
<name>A0ABX1N7D9_9RHOO</name>
<comment type="subcellular location">
    <subcellularLocation>
        <location evidence="1">Cytoplasm</location>
        <location evidence="1">Cytosol</location>
    </subcellularLocation>
</comment>
<gene>
    <name evidence="6" type="ORF">GO608_17975</name>
</gene>
<keyword evidence="6" id="KW-0969">Cilium</keyword>
<evidence type="ECO:0000256" key="5">
    <source>
        <dbReference type="ARBA" id="ARBA00093797"/>
    </source>
</evidence>
<evidence type="ECO:0000256" key="1">
    <source>
        <dbReference type="ARBA" id="ARBA00004514"/>
    </source>
</evidence>
<dbReference type="InterPro" id="IPR008622">
    <property type="entry name" value="FliT"/>
</dbReference>
<keyword evidence="7" id="KW-1185">Reference proteome</keyword>
<dbReference type="Gene3D" id="1.20.58.380">
    <property type="entry name" value="Flagellar protein flit"/>
    <property type="match status" value="1"/>
</dbReference>
<proteinExistence type="predicted"/>
<dbReference type="Proteomes" id="UP000601990">
    <property type="component" value="Unassembled WGS sequence"/>
</dbReference>
<evidence type="ECO:0000313" key="6">
    <source>
        <dbReference type="EMBL" id="NMF95199.1"/>
    </source>
</evidence>
<dbReference type="EMBL" id="WTVH01000052">
    <property type="protein sequence ID" value="NMF95199.1"/>
    <property type="molecule type" value="Genomic_DNA"/>
</dbReference>
<protein>
    <recommendedName>
        <fullName evidence="5">Flagellar protein FliT</fullName>
    </recommendedName>
</protein>
<sequence length="102" mass="11212">MSILSAGMVEAAQANDWDQLVALEHEMADIRAELMRIEPDGRQAADQSEADAARKAALITAMLRNDEEIRHHVEPWLASTRKLLGGAQRDRAVRSAYGAFGP</sequence>
<evidence type="ECO:0000313" key="7">
    <source>
        <dbReference type="Proteomes" id="UP000601990"/>
    </source>
</evidence>
<dbReference type="Pfam" id="PF05400">
    <property type="entry name" value="FliT"/>
    <property type="match status" value="1"/>
</dbReference>
<comment type="caution">
    <text evidence="6">The sequence shown here is derived from an EMBL/GenBank/DDBJ whole genome shotgun (WGS) entry which is preliminary data.</text>
</comment>
<evidence type="ECO:0000256" key="3">
    <source>
        <dbReference type="ARBA" id="ARBA00022795"/>
    </source>
</evidence>
<keyword evidence="4" id="KW-0143">Chaperone</keyword>
<keyword evidence="6" id="KW-0966">Cell projection</keyword>
<keyword evidence="6" id="KW-0282">Flagellum</keyword>
<reference evidence="6" key="1">
    <citation type="submission" date="2019-12" db="EMBL/GenBank/DDBJ databases">
        <title>Comparative genomics gives insights into the taxonomy of the Azoarcus-Aromatoleum group and reveals separate origins of nif in the plant-associated Azoarcus and non-plant-associated Aromatoleum sub-groups.</title>
        <authorList>
            <person name="Lafos M."/>
            <person name="Maluk M."/>
            <person name="Batista M."/>
            <person name="Junghare M."/>
            <person name="Carmona M."/>
            <person name="Faoro H."/>
            <person name="Cruz L.M."/>
            <person name="Battistoni F."/>
            <person name="De Souza E."/>
            <person name="Pedrosa F."/>
            <person name="Chen W.-M."/>
            <person name="Poole P.S."/>
            <person name="Dixon R.A."/>
            <person name="James E.K."/>
        </authorList>
    </citation>
    <scope>NUCLEOTIDE SEQUENCE</scope>
    <source>
        <strain evidence="6">U120</strain>
    </source>
</reference>